<evidence type="ECO:0000259" key="1">
    <source>
        <dbReference type="Pfam" id="PF06057"/>
    </source>
</evidence>
<dbReference type="EMBL" id="CP117269">
    <property type="protein sequence ID" value="WFS26292.1"/>
    <property type="molecule type" value="Genomic_DNA"/>
</dbReference>
<reference evidence="2" key="2">
    <citation type="journal article" date="2023" name="MicrobiologyOpen">
        <title>Genomics of the tumorigenes clade of the family Rhizobiaceae and description of Rhizobium rhododendri sp. nov.</title>
        <authorList>
            <person name="Kuzmanovic N."/>
            <person name="diCenzo G.C."/>
            <person name="Bunk B."/>
            <person name="Sproeer C."/>
            <person name="Fruehling A."/>
            <person name="Neumann-Schaal M."/>
            <person name="Overmann J."/>
            <person name="Smalla K."/>
        </authorList>
    </citation>
    <scope>NUCLEOTIDE SEQUENCE</scope>
    <source>
        <strain evidence="2">Rho-6.2</strain>
        <plasmid evidence="2">pTi6.2</plasmid>
    </source>
</reference>
<dbReference type="InterPro" id="IPR010333">
    <property type="entry name" value="VirJ"/>
</dbReference>
<name>A0ABY8IRB9_9HYPH</name>
<proteinExistence type="predicted"/>
<keyword evidence="3" id="KW-1185">Reference proteome</keyword>
<feature type="domain" description="Bacterial virulence" evidence="1">
    <location>
        <begin position="9"/>
        <end position="107"/>
    </location>
</feature>
<dbReference type="Pfam" id="PF06057">
    <property type="entry name" value="VirJ"/>
    <property type="match status" value="1"/>
</dbReference>
<protein>
    <recommendedName>
        <fullName evidence="1">Bacterial virulence domain-containing protein</fullName>
    </recommendedName>
</protein>
<evidence type="ECO:0000313" key="3">
    <source>
        <dbReference type="Proteomes" id="UP000318939"/>
    </source>
</evidence>
<keyword evidence="2" id="KW-0614">Plasmid</keyword>
<organism evidence="2 3">
    <name type="scientific">Rhizobium rhododendri</name>
    <dbReference type="NCBI Taxonomy" id="2506430"/>
    <lineage>
        <taxon>Bacteria</taxon>
        <taxon>Pseudomonadati</taxon>
        <taxon>Pseudomonadota</taxon>
        <taxon>Alphaproteobacteria</taxon>
        <taxon>Hyphomicrobiales</taxon>
        <taxon>Rhizobiaceae</taxon>
        <taxon>Rhizobium/Agrobacterium group</taxon>
        <taxon>Rhizobium</taxon>
    </lineage>
</organism>
<reference evidence="2" key="1">
    <citation type="journal article" date="2019" name="Phytopathology">
        <title>A Novel Group of Rhizobium tumorigenes-Like Agrobacteria Associated with Crown Gall Disease of Rhododendron and Blueberry.</title>
        <authorList>
            <person name="Kuzmanovic N."/>
            <person name="Behrens P."/>
            <person name="Idczak E."/>
            <person name="Wagner S."/>
            <person name="Gotz M."/>
            <person name="Sproer C."/>
            <person name="Bunk B."/>
            <person name="Overmann J."/>
            <person name="Smalla K."/>
        </authorList>
    </citation>
    <scope>NUCLEOTIDE SEQUENCE</scope>
    <source>
        <strain evidence="2">Rho-6.2</strain>
    </source>
</reference>
<accession>A0ABY8IRB9</accession>
<dbReference type="Proteomes" id="UP000318939">
    <property type="component" value="Plasmid pTi6.2"/>
</dbReference>
<gene>
    <name evidence="2" type="ORF">PR018_25010</name>
</gene>
<geneLocation type="plasmid" evidence="2 3">
    <name>pTi6.2</name>
</geneLocation>
<dbReference type="RefSeq" id="WP_142831984.1">
    <property type="nucleotide sequence ID" value="NZ_CP117269.1"/>
</dbReference>
<evidence type="ECO:0000313" key="2">
    <source>
        <dbReference type="EMBL" id="WFS26292.1"/>
    </source>
</evidence>
<sequence>MGDAIALENSTAALATFSLSHKVDYQVSLAGWLGFQTEGKGGSPINDLKSINPEMVQCIYGQDDSHDNACPALRGTGITVISMPRGHHFGGDYERLPQHIIASMKARMNK</sequence>